<feature type="region of interest" description="Disordered" evidence="1">
    <location>
        <begin position="95"/>
        <end position="125"/>
    </location>
</feature>
<dbReference type="Proteomes" id="UP000269396">
    <property type="component" value="Unassembled WGS sequence"/>
</dbReference>
<evidence type="ECO:0000313" key="3">
    <source>
        <dbReference type="Proteomes" id="UP000269396"/>
    </source>
</evidence>
<dbReference type="EMBL" id="UZAL01027214">
    <property type="protein sequence ID" value="VDP30393.1"/>
    <property type="molecule type" value="Genomic_DNA"/>
</dbReference>
<organism evidence="2 3">
    <name type="scientific">Schistosoma mattheei</name>
    <dbReference type="NCBI Taxonomy" id="31246"/>
    <lineage>
        <taxon>Eukaryota</taxon>
        <taxon>Metazoa</taxon>
        <taxon>Spiralia</taxon>
        <taxon>Lophotrochozoa</taxon>
        <taxon>Platyhelminthes</taxon>
        <taxon>Trematoda</taxon>
        <taxon>Digenea</taxon>
        <taxon>Strigeidida</taxon>
        <taxon>Schistosomatoidea</taxon>
        <taxon>Schistosomatidae</taxon>
        <taxon>Schistosoma</taxon>
    </lineage>
</organism>
<protein>
    <submittedName>
        <fullName evidence="2">Uncharacterized protein</fullName>
    </submittedName>
</protein>
<reference evidence="2 3" key="1">
    <citation type="submission" date="2018-11" db="EMBL/GenBank/DDBJ databases">
        <authorList>
            <consortium name="Pathogen Informatics"/>
        </authorList>
    </citation>
    <scope>NUCLEOTIDE SEQUENCE [LARGE SCALE GENOMIC DNA]</scope>
    <source>
        <strain>Denwood</strain>
        <strain evidence="3">Zambia</strain>
    </source>
</reference>
<accession>A0A183NUK3</accession>
<evidence type="ECO:0000256" key="1">
    <source>
        <dbReference type="SAM" id="MobiDB-lite"/>
    </source>
</evidence>
<feature type="compositionally biased region" description="Low complexity" evidence="1">
    <location>
        <begin position="96"/>
        <end position="125"/>
    </location>
</feature>
<name>A0A183NUK3_9TREM</name>
<keyword evidence="3" id="KW-1185">Reference proteome</keyword>
<evidence type="ECO:0000313" key="2">
    <source>
        <dbReference type="EMBL" id="VDP30393.1"/>
    </source>
</evidence>
<dbReference type="AlphaFoldDB" id="A0A183NUK3"/>
<sequence length="125" mass="13916">MNGLKTIEEQLSVSENAALASPELSERHSVDYEGPLNIFYTCDCELKSVLVNLKNAVICRSAKPQVMKGTSSLLVFKRLPSNVDHDSFRLNYVITNNNDNNNNNNNNNGKNSDNNNNNNINNNDS</sequence>
<gene>
    <name evidence="2" type="ORF">SMTD_LOCUS5789</name>
</gene>
<proteinExistence type="predicted"/>